<dbReference type="PANTHER" id="PTHR43108:SF6">
    <property type="entry name" value="N-SULPHOGLUCOSAMINE SULPHOHYDROLASE"/>
    <property type="match status" value="1"/>
</dbReference>
<reference evidence="4 5" key="1">
    <citation type="submission" date="2014-11" db="EMBL/GenBank/DDBJ databases">
        <title>Genome sequence of Flavihumibacter solisilvae 3-3.</title>
        <authorList>
            <person name="Zhou G."/>
            <person name="Li M."/>
            <person name="Wang G."/>
        </authorList>
    </citation>
    <scope>NUCLEOTIDE SEQUENCE [LARGE SCALE GENOMIC DNA]</scope>
    <source>
        <strain evidence="4 5">3-3</strain>
    </source>
</reference>
<organism evidence="4 5">
    <name type="scientific">Flavihumibacter solisilvae</name>
    <dbReference type="NCBI Taxonomy" id="1349421"/>
    <lineage>
        <taxon>Bacteria</taxon>
        <taxon>Pseudomonadati</taxon>
        <taxon>Bacteroidota</taxon>
        <taxon>Chitinophagia</taxon>
        <taxon>Chitinophagales</taxon>
        <taxon>Chitinophagaceae</taxon>
        <taxon>Flavihumibacter</taxon>
    </lineage>
</organism>
<gene>
    <name evidence="4" type="ORF">OI18_21530</name>
</gene>
<evidence type="ECO:0000256" key="1">
    <source>
        <dbReference type="ARBA" id="ARBA00008779"/>
    </source>
</evidence>
<dbReference type="Gene3D" id="3.40.720.10">
    <property type="entry name" value="Alkaline Phosphatase, subunit A"/>
    <property type="match status" value="1"/>
</dbReference>
<dbReference type="InterPro" id="IPR032506">
    <property type="entry name" value="SGSH_C"/>
</dbReference>
<feature type="domain" description="N-sulphoglucosamine sulphohydrolase C-terminal" evidence="3">
    <location>
        <begin position="342"/>
        <end position="495"/>
    </location>
</feature>
<dbReference type="SUPFAM" id="SSF53649">
    <property type="entry name" value="Alkaline phosphatase-like"/>
    <property type="match status" value="1"/>
</dbReference>
<dbReference type="CDD" id="cd16031">
    <property type="entry name" value="G6S_like"/>
    <property type="match status" value="1"/>
</dbReference>
<accession>A0A0C1KYB4</accession>
<dbReference type="InterPro" id="IPR017850">
    <property type="entry name" value="Alkaline_phosphatase_core_sf"/>
</dbReference>
<dbReference type="AlphaFoldDB" id="A0A0C1KYB4"/>
<comment type="similarity">
    <text evidence="1">Belongs to the sulfatase family.</text>
</comment>
<dbReference type="EMBL" id="JSVC01000032">
    <property type="protein sequence ID" value="KIC92702.1"/>
    <property type="molecule type" value="Genomic_DNA"/>
</dbReference>
<proteinExistence type="inferred from homology"/>
<dbReference type="PANTHER" id="PTHR43108">
    <property type="entry name" value="N-ACETYLGLUCOSAMINE-6-SULFATASE FAMILY MEMBER"/>
    <property type="match status" value="1"/>
</dbReference>
<dbReference type="GO" id="GO:0016787">
    <property type="term" value="F:hydrolase activity"/>
    <property type="evidence" value="ECO:0007669"/>
    <property type="project" value="UniProtKB-KW"/>
</dbReference>
<keyword evidence="5" id="KW-1185">Reference proteome</keyword>
<dbReference type="PROSITE" id="PS00149">
    <property type="entry name" value="SULFATASE_2"/>
    <property type="match status" value="1"/>
</dbReference>
<keyword evidence="2" id="KW-0378">Hydrolase</keyword>
<dbReference type="Proteomes" id="UP000031408">
    <property type="component" value="Unassembled WGS sequence"/>
</dbReference>
<dbReference type="Pfam" id="PF16347">
    <property type="entry name" value="SGSH_C"/>
    <property type="match status" value="1"/>
</dbReference>
<dbReference type="InterPro" id="IPR002591">
    <property type="entry name" value="Phosphodiest/P_Trfase"/>
</dbReference>
<name>A0A0C1KYB4_9BACT</name>
<evidence type="ECO:0000313" key="4">
    <source>
        <dbReference type="EMBL" id="KIC92702.1"/>
    </source>
</evidence>
<evidence type="ECO:0000259" key="3">
    <source>
        <dbReference type="Pfam" id="PF16347"/>
    </source>
</evidence>
<dbReference type="STRING" id="1349421.OI18_21530"/>
<dbReference type="Pfam" id="PF01663">
    <property type="entry name" value="Phosphodiest"/>
    <property type="match status" value="1"/>
</dbReference>
<evidence type="ECO:0000313" key="5">
    <source>
        <dbReference type="Proteomes" id="UP000031408"/>
    </source>
</evidence>
<comment type="caution">
    <text evidence="4">The sequence shown here is derived from an EMBL/GenBank/DDBJ whole genome shotgun (WGS) entry which is preliminary data.</text>
</comment>
<sequence length="507" mass="58800">MKTGYLLVAAFFISFLSIAQKKPNILIIVSDDHAYQSISAYGSKLMKTPAIDRLAAEGVKFDRAYVTNSICGPSRAVILTGKYSHVNGFRDNVTPQFEGRQQTFPKLLQQNGYETAWVGKWHLGTKPTGFNFWQILVGQGHYYNPDFLNMDSTVIRVEGYAANVIQNTAEQWLDNRDTSKPFCLMIGHNAVHRTWFPDTTDLGAFDKENFHLPANFNDTYSGREAARVQDMSIEKSMRLDYDLKMYDDPGKMDKSPMINRMNPSQRKKFESYYNNVYQDFKSRNLTGEELARWKYERYMRDYLATAKGLDRNIGKMLDYLDKHNLAQNTIVIYLSDQGFYLGEHGWFDKRFMYEESFRTPMLMRYPGKVRPGSVNNDLVLNLDIAPTVLEAAGIARPADLQGQSFLSLITSEKQSSAKSRNAIFYHYYENGEHAVSPHFGIRTNRYKLIRFYNRVNGWELYDLDQDPHEMNNLYGKKEYSKVTFRLKQDLRKLIRQYNDSEAEALMD</sequence>
<dbReference type="RefSeq" id="WP_039143911.1">
    <property type="nucleotide sequence ID" value="NZ_JSVC01000032.1"/>
</dbReference>
<evidence type="ECO:0000256" key="2">
    <source>
        <dbReference type="ARBA" id="ARBA00022801"/>
    </source>
</evidence>
<dbReference type="PROSITE" id="PS00523">
    <property type="entry name" value="SULFATASE_1"/>
    <property type="match status" value="1"/>
</dbReference>
<dbReference type="InterPro" id="IPR024607">
    <property type="entry name" value="Sulfatase_CS"/>
</dbReference>
<dbReference type="OrthoDB" id="9789742at2"/>
<protein>
    <submittedName>
        <fullName evidence="4">Sulfatase</fullName>
    </submittedName>
</protein>